<feature type="domain" description="Band 7" evidence="2">
    <location>
        <begin position="42"/>
        <end position="227"/>
    </location>
</feature>
<evidence type="ECO:0000256" key="1">
    <source>
        <dbReference type="ARBA" id="ARBA00004167"/>
    </source>
</evidence>
<reference evidence="3 4" key="1">
    <citation type="submission" date="2023-08" db="EMBL/GenBank/DDBJ databases">
        <title>Whole-genome sequencing of halo(alkali)philic microorganisms from hypersaline lakes.</title>
        <authorList>
            <person name="Sorokin D.Y."/>
            <person name="Abbas B."/>
            <person name="Merkel A.Y."/>
        </authorList>
    </citation>
    <scope>NUCLEOTIDE SEQUENCE [LARGE SCALE GENOMIC DNA]</scope>
    <source>
        <strain evidence="3 4">AB-CW4</strain>
    </source>
</reference>
<dbReference type="RefSeq" id="WP_306728318.1">
    <property type="nucleotide sequence ID" value="NZ_JAVDDT010000004.1"/>
</dbReference>
<comment type="caution">
    <text evidence="3">The sequence shown here is derived from an EMBL/GenBank/DDBJ whole genome shotgun (WGS) entry which is preliminary data.</text>
</comment>
<dbReference type="Proteomes" id="UP001239019">
    <property type="component" value="Unassembled WGS sequence"/>
</dbReference>
<evidence type="ECO:0000313" key="3">
    <source>
        <dbReference type="EMBL" id="MDQ2069824.1"/>
    </source>
</evidence>
<organism evidence="3 4">
    <name type="scientific">Natronospira bacteriovora</name>
    <dbReference type="NCBI Taxonomy" id="3069753"/>
    <lineage>
        <taxon>Bacteria</taxon>
        <taxon>Pseudomonadati</taxon>
        <taxon>Pseudomonadota</taxon>
        <taxon>Gammaproteobacteria</taxon>
        <taxon>Natronospirales</taxon>
        <taxon>Natronospiraceae</taxon>
        <taxon>Natronospira</taxon>
    </lineage>
</organism>
<gene>
    <name evidence="3" type="ORF">RBH19_08060</name>
</gene>
<dbReference type="EMBL" id="JAVDDT010000004">
    <property type="protein sequence ID" value="MDQ2069824.1"/>
    <property type="molecule type" value="Genomic_DNA"/>
</dbReference>
<keyword evidence="4" id="KW-1185">Reference proteome</keyword>
<protein>
    <submittedName>
        <fullName evidence="3">SPFH domain-containing protein</fullName>
    </submittedName>
</protein>
<accession>A0ABU0W7B4</accession>
<evidence type="ECO:0000313" key="4">
    <source>
        <dbReference type="Proteomes" id="UP001239019"/>
    </source>
</evidence>
<proteinExistence type="predicted"/>
<comment type="subcellular location">
    <subcellularLocation>
        <location evidence="1">Membrane</location>
        <topology evidence="1">Single-pass membrane protein</topology>
    </subcellularLocation>
</comment>
<dbReference type="InterPro" id="IPR001107">
    <property type="entry name" value="Band_7"/>
</dbReference>
<dbReference type="SUPFAM" id="SSF117892">
    <property type="entry name" value="Band 7/SPFH domain"/>
    <property type="match status" value="1"/>
</dbReference>
<dbReference type="Pfam" id="PF01145">
    <property type="entry name" value="Band_7"/>
    <property type="match status" value="1"/>
</dbReference>
<dbReference type="Gene3D" id="3.30.479.30">
    <property type="entry name" value="Band 7 domain"/>
    <property type="match status" value="1"/>
</dbReference>
<name>A0ABU0W7B4_9GAMM</name>
<dbReference type="InterPro" id="IPR036013">
    <property type="entry name" value="Band_7/SPFH_dom_sf"/>
</dbReference>
<sequence length="332" mass="36946">MSAEEVPAGRPSYIEQKPATVWNISASNEEGGIMLIRYFKGDPSHHVIAVRNGKTIREGVGASFFYLPHTTNLIVVPVSSRDAQFVIQESTSDYQDVTVQGSLTYRITEPSKAAKALDFTFDPASGEYKSNDLEKLQVRIVNALQSRARPTLRQLSLEESLRIASQLSSELTENLRADGALSELGIHVESVYVVRITATPEMKKALEADFRESLNRRADQAIYARRAAAVEEERKLREAELDTDIQVENRRESLVESESKNKLRVAEADAEADKLRLSPYLETAPSTLAMVAFRDWAATNPNIGQLNLTPEVLTAVSNWIGHSQTQSEKRAE</sequence>
<evidence type="ECO:0000259" key="2">
    <source>
        <dbReference type="Pfam" id="PF01145"/>
    </source>
</evidence>